<evidence type="ECO:0000256" key="1">
    <source>
        <dbReference type="SAM" id="SignalP"/>
    </source>
</evidence>
<comment type="caution">
    <text evidence="2">The sequence shown here is derived from an EMBL/GenBank/DDBJ whole genome shotgun (WGS) entry which is preliminary data.</text>
</comment>
<organism evidence="2 3">
    <name type="scientific">Caenimonas terrae</name>
    <dbReference type="NCBI Taxonomy" id="696074"/>
    <lineage>
        <taxon>Bacteria</taxon>
        <taxon>Pseudomonadati</taxon>
        <taxon>Pseudomonadota</taxon>
        <taxon>Betaproteobacteria</taxon>
        <taxon>Burkholderiales</taxon>
        <taxon>Comamonadaceae</taxon>
        <taxon>Caenimonas</taxon>
    </lineage>
</organism>
<reference evidence="3" key="1">
    <citation type="journal article" date="2019" name="Int. J. Syst. Evol. Microbiol.">
        <title>The Global Catalogue of Microorganisms (GCM) 10K type strain sequencing project: providing services to taxonomists for standard genome sequencing and annotation.</title>
        <authorList>
            <consortium name="The Broad Institute Genomics Platform"/>
            <consortium name="The Broad Institute Genome Sequencing Center for Infectious Disease"/>
            <person name="Wu L."/>
            <person name="Ma J."/>
        </authorList>
    </citation>
    <scope>NUCLEOTIDE SEQUENCE [LARGE SCALE GENOMIC DNA]</scope>
    <source>
        <strain evidence="3">CCUG 57401</strain>
    </source>
</reference>
<feature type="signal peptide" evidence="1">
    <location>
        <begin position="1"/>
        <end position="24"/>
    </location>
</feature>
<dbReference type="InterPro" id="IPR036514">
    <property type="entry name" value="SGNH_hydro_sf"/>
</dbReference>
<evidence type="ECO:0000313" key="3">
    <source>
        <dbReference type="Proteomes" id="UP001596037"/>
    </source>
</evidence>
<protein>
    <recommendedName>
        <fullName evidence="4">SGNH hydrolase-type esterase domain-containing protein</fullName>
    </recommendedName>
</protein>
<sequence>MKRRAVFTLSAALLASCGGGGASAAQELPLVNLEGDSLTSSHIAVPPGRLAVPTVRRINELAADRFLAIDNSQPGARIVDALEGSDTMPGDPYATRVRITPARVAVLRWGGSDAILGTAPDLFGQQLREMVRLTRDAGVAPLLVEVINHDQWKVQADIFNAINHQVATDTSTPIVLIRDLPWALVDRIHPDQATADAIDGRITTKVLELLQ</sequence>
<accession>A0ABW0NCV5</accession>
<evidence type="ECO:0000313" key="2">
    <source>
        <dbReference type="EMBL" id="MFC5498126.1"/>
    </source>
</evidence>
<gene>
    <name evidence="2" type="ORF">ACFPOE_11320</name>
</gene>
<dbReference type="Proteomes" id="UP001596037">
    <property type="component" value="Unassembled WGS sequence"/>
</dbReference>
<dbReference type="Gene3D" id="3.40.50.1110">
    <property type="entry name" value="SGNH hydrolase"/>
    <property type="match status" value="1"/>
</dbReference>
<name>A0ABW0NCV5_9BURK</name>
<dbReference type="SUPFAM" id="SSF52266">
    <property type="entry name" value="SGNH hydrolase"/>
    <property type="match status" value="1"/>
</dbReference>
<proteinExistence type="predicted"/>
<feature type="chain" id="PRO_5047068240" description="SGNH hydrolase-type esterase domain-containing protein" evidence="1">
    <location>
        <begin position="25"/>
        <end position="211"/>
    </location>
</feature>
<dbReference type="PROSITE" id="PS51257">
    <property type="entry name" value="PROKAR_LIPOPROTEIN"/>
    <property type="match status" value="1"/>
</dbReference>
<dbReference type="EMBL" id="JBHSMF010000006">
    <property type="protein sequence ID" value="MFC5498126.1"/>
    <property type="molecule type" value="Genomic_DNA"/>
</dbReference>
<keyword evidence="1" id="KW-0732">Signal</keyword>
<keyword evidence="3" id="KW-1185">Reference proteome</keyword>
<evidence type="ECO:0008006" key="4">
    <source>
        <dbReference type="Google" id="ProtNLM"/>
    </source>
</evidence>
<dbReference type="RefSeq" id="WP_376850187.1">
    <property type="nucleotide sequence ID" value="NZ_JBHSMF010000006.1"/>
</dbReference>